<dbReference type="CDD" id="cd00085">
    <property type="entry name" value="HNHc"/>
    <property type="match status" value="1"/>
</dbReference>
<dbReference type="GO" id="GO:0008270">
    <property type="term" value="F:zinc ion binding"/>
    <property type="evidence" value="ECO:0007669"/>
    <property type="project" value="InterPro"/>
</dbReference>
<dbReference type="Gene3D" id="1.10.30.50">
    <property type="match status" value="1"/>
</dbReference>
<accession>A0A6C0EMY9</accession>
<sequence length="170" mass="20212">MTKKNYELYRVIKSQEGYFSTWTNDSLESLTPNLKAEIYARYIVKCSVLQRDEFKCRNENCEYPDSKLTIHHIKFKKNNGEDKMKNCVTICKTCHQAFHRGKGTLTFDNATYQIHKGEEKVNWKKIRAQGKELRKNKKEFHGIRVSWELICILMKFLEIPFYELNDGDDD</sequence>
<dbReference type="SMART" id="SM00507">
    <property type="entry name" value="HNHc"/>
    <property type="match status" value="1"/>
</dbReference>
<dbReference type="EMBL" id="MN738897">
    <property type="protein sequence ID" value="QHT30378.1"/>
    <property type="molecule type" value="Genomic_DNA"/>
</dbReference>
<dbReference type="InterPro" id="IPR003615">
    <property type="entry name" value="HNH_nuc"/>
</dbReference>
<protein>
    <recommendedName>
        <fullName evidence="1">HNH nuclease domain-containing protein</fullName>
    </recommendedName>
</protein>
<dbReference type="GO" id="GO:0003676">
    <property type="term" value="F:nucleic acid binding"/>
    <property type="evidence" value="ECO:0007669"/>
    <property type="project" value="InterPro"/>
</dbReference>
<feature type="domain" description="HNH nuclease" evidence="1">
    <location>
        <begin position="43"/>
        <end position="96"/>
    </location>
</feature>
<dbReference type="Pfam" id="PF01844">
    <property type="entry name" value="HNH"/>
    <property type="match status" value="1"/>
</dbReference>
<dbReference type="GO" id="GO:0004519">
    <property type="term" value="F:endonuclease activity"/>
    <property type="evidence" value="ECO:0007669"/>
    <property type="project" value="InterPro"/>
</dbReference>
<dbReference type="InterPro" id="IPR002711">
    <property type="entry name" value="HNH"/>
</dbReference>
<reference evidence="2" key="1">
    <citation type="journal article" date="2020" name="Nature">
        <title>Giant virus diversity and host interactions through global metagenomics.</title>
        <authorList>
            <person name="Schulz F."/>
            <person name="Roux S."/>
            <person name="Paez-Espino D."/>
            <person name="Jungbluth S."/>
            <person name="Walsh D.A."/>
            <person name="Denef V.J."/>
            <person name="McMahon K.D."/>
            <person name="Konstantinidis K.T."/>
            <person name="Eloe-Fadrosh E.A."/>
            <person name="Kyrpides N.C."/>
            <person name="Woyke T."/>
        </authorList>
    </citation>
    <scope>NUCLEOTIDE SEQUENCE</scope>
    <source>
        <strain evidence="2">GVMAG-M-3300009149-34</strain>
    </source>
</reference>
<organism evidence="2">
    <name type="scientific">viral metagenome</name>
    <dbReference type="NCBI Taxonomy" id="1070528"/>
    <lineage>
        <taxon>unclassified sequences</taxon>
        <taxon>metagenomes</taxon>
        <taxon>organismal metagenomes</taxon>
    </lineage>
</organism>
<evidence type="ECO:0000259" key="1">
    <source>
        <dbReference type="SMART" id="SM00507"/>
    </source>
</evidence>
<proteinExistence type="predicted"/>
<name>A0A6C0EMY9_9ZZZZ</name>
<evidence type="ECO:0000313" key="2">
    <source>
        <dbReference type="EMBL" id="QHT30378.1"/>
    </source>
</evidence>
<dbReference type="AlphaFoldDB" id="A0A6C0EMY9"/>